<evidence type="ECO:0000313" key="1">
    <source>
        <dbReference type="EMBL" id="MEM5501965.1"/>
    </source>
</evidence>
<reference evidence="1 2" key="1">
    <citation type="submission" date="2024-03" db="EMBL/GenBank/DDBJ databases">
        <title>Community enrichment and isolation of bacterial strains for fucoidan degradation.</title>
        <authorList>
            <person name="Sichert A."/>
        </authorList>
    </citation>
    <scope>NUCLEOTIDE SEQUENCE [LARGE SCALE GENOMIC DNA]</scope>
    <source>
        <strain evidence="1 2">AS62</strain>
    </source>
</reference>
<proteinExistence type="predicted"/>
<evidence type="ECO:0000313" key="2">
    <source>
        <dbReference type="Proteomes" id="UP001477870"/>
    </source>
</evidence>
<gene>
    <name evidence="1" type="ORF">WNY59_10230</name>
</gene>
<dbReference type="Pfam" id="PF14137">
    <property type="entry name" value="DUF4304"/>
    <property type="match status" value="1"/>
</dbReference>
<accession>A0ABU9T7W6</accession>
<comment type="caution">
    <text evidence="1">The sequence shown here is derived from an EMBL/GenBank/DDBJ whole genome shotgun (WGS) entry which is preliminary data.</text>
</comment>
<keyword evidence="2" id="KW-1185">Reference proteome</keyword>
<dbReference type="InterPro" id="IPR025412">
    <property type="entry name" value="DUF4304"/>
</dbReference>
<organism evidence="1 2">
    <name type="scientific">Ahrensia kielensis</name>
    <dbReference type="NCBI Taxonomy" id="76980"/>
    <lineage>
        <taxon>Bacteria</taxon>
        <taxon>Pseudomonadati</taxon>
        <taxon>Pseudomonadota</taxon>
        <taxon>Alphaproteobacteria</taxon>
        <taxon>Hyphomicrobiales</taxon>
        <taxon>Ahrensiaceae</taxon>
        <taxon>Ahrensia</taxon>
    </lineage>
</organism>
<dbReference type="EMBL" id="JBBMQO010000005">
    <property type="protein sequence ID" value="MEM5501965.1"/>
    <property type="molecule type" value="Genomic_DNA"/>
</dbReference>
<protein>
    <submittedName>
        <fullName evidence="1">DUF4304 domain-containing protein</fullName>
    </submittedName>
</protein>
<dbReference type="Proteomes" id="UP001477870">
    <property type="component" value="Unassembled WGS sequence"/>
</dbReference>
<name>A0ABU9T7W6_9HYPH</name>
<dbReference type="RefSeq" id="WP_342848366.1">
    <property type="nucleotide sequence ID" value="NZ_JBBMQO010000005.1"/>
</dbReference>
<sequence length="155" mass="17594">MADLKADANKRRNQRARALKKLHAVIDSVLLPAGYIGDKDHWTRNNIFARTSIAIQKSKYGNGCFINVSAANRYPLRAIAYPLGPSVGVHRIADFVDAQKRLKAFDLHDYNELENNSVLLDTITSVLRDRALPWLNYCHTLRGAYNLPKPMDYLK</sequence>